<proteinExistence type="predicted"/>
<evidence type="ECO:0000313" key="2">
    <source>
        <dbReference type="Proteomes" id="UP000660339"/>
    </source>
</evidence>
<sequence length="110" mass="11913">MMVSEEVAVSIGQGMLRVTLAYPSLTRRYRTSTPQLSVDGVDQLVEGWGTHTLAVAAGPHRIAVRLVPPRGEPFGQAEASAVVELGGQTAVDYRASRFHRRGRITIARTV</sequence>
<comment type="caution">
    <text evidence="1">The sequence shown here is derived from an EMBL/GenBank/DDBJ whole genome shotgun (WGS) entry which is preliminary data.</text>
</comment>
<dbReference type="EMBL" id="BONJ01000017">
    <property type="protein sequence ID" value="GIG14969.1"/>
    <property type="molecule type" value="Genomic_DNA"/>
</dbReference>
<gene>
    <name evidence="1" type="ORF">Cme02nite_33010</name>
</gene>
<dbReference type="AlphaFoldDB" id="A0A8J3LAV3"/>
<protein>
    <submittedName>
        <fullName evidence="1">Uncharacterized protein</fullName>
    </submittedName>
</protein>
<accession>A0A8J3LAV3</accession>
<organism evidence="1 2">
    <name type="scientific">Catellatospora methionotrophica</name>
    <dbReference type="NCBI Taxonomy" id="121620"/>
    <lineage>
        <taxon>Bacteria</taxon>
        <taxon>Bacillati</taxon>
        <taxon>Actinomycetota</taxon>
        <taxon>Actinomycetes</taxon>
        <taxon>Micromonosporales</taxon>
        <taxon>Micromonosporaceae</taxon>
        <taxon>Catellatospora</taxon>
    </lineage>
</organism>
<name>A0A8J3LAV3_9ACTN</name>
<keyword evidence="2" id="KW-1185">Reference proteome</keyword>
<evidence type="ECO:0000313" key="1">
    <source>
        <dbReference type="EMBL" id="GIG14969.1"/>
    </source>
</evidence>
<reference evidence="1" key="1">
    <citation type="submission" date="2021-01" db="EMBL/GenBank/DDBJ databases">
        <title>Whole genome shotgun sequence of Catellatospora methionotrophica NBRC 14553.</title>
        <authorList>
            <person name="Komaki H."/>
            <person name="Tamura T."/>
        </authorList>
    </citation>
    <scope>NUCLEOTIDE SEQUENCE</scope>
    <source>
        <strain evidence="1">NBRC 14553</strain>
    </source>
</reference>
<dbReference type="Proteomes" id="UP000660339">
    <property type="component" value="Unassembled WGS sequence"/>
</dbReference>